<reference evidence="5 6" key="1">
    <citation type="submission" date="2020-03" db="EMBL/GenBank/DDBJ databases">
        <title>Isolation and identification of active actinomycetes.</title>
        <authorList>
            <person name="Sun X."/>
        </authorList>
    </citation>
    <scope>NUCLEOTIDE SEQUENCE [LARGE SCALE GENOMIC DNA]</scope>
    <source>
        <strain evidence="5 6">NEAU-D13</strain>
    </source>
</reference>
<feature type="domain" description="Transcriptional regulator LacI/GalR-like sensor" evidence="4">
    <location>
        <begin position="29"/>
        <end position="116"/>
    </location>
</feature>
<keyword evidence="1" id="KW-0805">Transcription regulation</keyword>
<evidence type="ECO:0000313" key="5">
    <source>
        <dbReference type="EMBL" id="NGY62211.1"/>
    </source>
</evidence>
<dbReference type="EMBL" id="JAAMPJ010000007">
    <property type="protein sequence ID" value="NGY62211.1"/>
    <property type="molecule type" value="Genomic_DNA"/>
</dbReference>
<dbReference type="SUPFAM" id="SSF53822">
    <property type="entry name" value="Periplasmic binding protein-like I"/>
    <property type="match status" value="1"/>
</dbReference>
<evidence type="ECO:0000259" key="4">
    <source>
        <dbReference type="Pfam" id="PF13377"/>
    </source>
</evidence>
<evidence type="ECO:0000313" key="6">
    <source>
        <dbReference type="Proteomes" id="UP000481360"/>
    </source>
</evidence>
<evidence type="ECO:0000256" key="1">
    <source>
        <dbReference type="ARBA" id="ARBA00023015"/>
    </source>
</evidence>
<name>A0A7C9RSE7_9PSEU</name>
<dbReference type="GO" id="GO:0003677">
    <property type="term" value="F:DNA binding"/>
    <property type="evidence" value="ECO:0007669"/>
    <property type="project" value="UniProtKB-KW"/>
</dbReference>
<comment type="caution">
    <text evidence="5">The sequence shown here is derived from an EMBL/GenBank/DDBJ whole genome shotgun (WGS) entry which is preliminary data.</text>
</comment>
<dbReference type="AlphaFoldDB" id="A0A7C9RSE7"/>
<dbReference type="Pfam" id="PF13377">
    <property type="entry name" value="Peripla_BP_3"/>
    <property type="match status" value="1"/>
</dbReference>
<accession>A0A7C9RSE7</accession>
<gene>
    <name evidence="5" type="ORF">G7043_25110</name>
</gene>
<organism evidence="5 6">
    <name type="scientific">Lentzea alba</name>
    <dbReference type="NCBI Taxonomy" id="2714351"/>
    <lineage>
        <taxon>Bacteria</taxon>
        <taxon>Bacillati</taxon>
        <taxon>Actinomycetota</taxon>
        <taxon>Actinomycetes</taxon>
        <taxon>Pseudonocardiales</taxon>
        <taxon>Pseudonocardiaceae</taxon>
        <taxon>Lentzea</taxon>
    </lineage>
</organism>
<dbReference type="Gene3D" id="3.40.50.2300">
    <property type="match status" value="1"/>
</dbReference>
<dbReference type="Proteomes" id="UP000481360">
    <property type="component" value="Unassembled WGS sequence"/>
</dbReference>
<keyword evidence="3" id="KW-0804">Transcription</keyword>
<keyword evidence="2" id="KW-0238">DNA-binding</keyword>
<keyword evidence="6" id="KW-1185">Reference proteome</keyword>
<proteinExistence type="predicted"/>
<protein>
    <submittedName>
        <fullName evidence="5">Substrate-binding domain-containing protein</fullName>
    </submittedName>
</protein>
<dbReference type="RefSeq" id="WP_166049492.1">
    <property type="nucleotide sequence ID" value="NZ_JAAMPJ010000007.1"/>
</dbReference>
<dbReference type="InterPro" id="IPR046335">
    <property type="entry name" value="LacI/GalR-like_sensor"/>
</dbReference>
<dbReference type="InterPro" id="IPR028082">
    <property type="entry name" value="Peripla_BP_I"/>
</dbReference>
<evidence type="ECO:0000256" key="2">
    <source>
        <dbReference type="ARBA" id="ARBA00023125"/>
    </source>
</evidence>
<evidence type="ECO:0000256" key="3">
    <source>
        <dbReference type="ARBA" id="ARBA00023163"/>
    </source>
</evidence>
<sequence length="121" mass="12984">MAGKSPGFTGCCLVGPDPLCARHARRRTRRRSRLPRHAQDAGRAVAMATEVCARMPQAIIAVGDFYAEAVIVGVRRLGLRMPDDVAVIGFDDLPNTAHFALGLDNVDPTADGRTVVRSCGR</sequence>